<name>A0A074XGY6_9PEZI</name>
<evidence type="ECO:0000256" key="5">
    <source>
        <dbReference type="ARBA" id="ARBA00023273"/>
    </source>
</evidence>
<sequence length="585" mass="66023">MSSFYPGKRLSTKGERCTVRYVGEVKGKQGQWLGVEWDDPTRGKHSGTHDGVDYFRCRSSHPTAGSFLRPSTTWDQSRTFLEALRTKYAAIQAGENASDQVVIRISGKDAEEVGFEKIARQQAQLQNLHIVVLDDLLVKAYDEQNTTLEDNLEKIPETCPNITDLDLGRNLFETLSEISDICNRLPKLKFLRLDANRLRHVVEQEGSSHGENTGLARIASASLDHMLCTGKELEILLRSLPNVKELSASSNQLGSLDDCNLPNSLTSITLEDNNFSSLEDVQHLRECCPQLRTLNLKNNQISRTFKDTQHKNNFKLPETITDVDLAYNNITSWNIINELSTILPGLKHLRIAHNPLFSSLRSADNKPLTSADGYMLTIARLPRLETLNYSKITDKERLNSESYYLSQIGRELSLSPKEKEKDILSSHPRWKQLCEEYGEPRLERQAESNIDPNSLAARLLECSVYSPTAAGNANLPDEQSPLIVEIPKSCSIYKVHGIIGRRLGVEPLQLRLVLETGEKDRMDMATWNGVEEWDSDEEDAEEVGEEWKEREEELVAGTRPLGTFVDGPKARIRVELKDQKKEGII</sequence>
<dbReference type="PROSITE" id="PS51450">
    <property type="entry name" value="LRR"/>
    <property type="match status" value="1"/>
</dbReference>
<dbReference type="GeneID" id="25410231"/>
<dbReference type="SMART" id="SM01052">
    <property type="entry name" value="CAP_GLY"/>
    <property type="match status" value="1"/>
</dbReference>
<evidence type="ECO:0000256" key="4">
    <source>
        <dbReference type="ARBA" id="ARBA00023069"/>
    </source>
</evidence>
<dbReference type="HOGENOM" id="CLU_017716_3_1_1"/>
<keyword evidence="2" id="KW-0433">Leucine-rich repeat</keyword>
<dbReference type="OrthoDB" id="5273213at2759"/>
<dbReference type="PROSITE" id="PS00845">
    <property type="entry name" value="CAP_GLY_1"/>
    <property type="match status" value="1"/>
</dbReference>
<protein>
    <recommendedName>
        <fullName evidence="6">CAP-Gly domain-containing protein</fullName>
    </recommendedName>
</protein>
<dbReference type="Gene3D" id="2.30.30.190">
    <property type="entry name" value="CAP Gly-rich-like domain"/>
    <property type="match status" value="1"/>
</dbReference>
<dbReference type="PANTHER" id="PTHR45973:SF9">
    <property type="entry name" value="LEUCINE-RICH REPEAT-CONTAINING PROTEIN 46"/>
    <property type="match status" value="1"/>
</dbReference>
<dbReference type="SUPFAM" id="SSF74924">
    <property type="entry name" value="Cap-Gly domain"/>
    <property type="match status" value="1"/>
</dbReference>
<dbReference type="InterPro" id="IPR036859">
    <property type="entry name" value="CAP-Gly_dom_sf"/>
</dbReference>
<accession>A0A074XGY6</accession>
<dbReference type="EMBL" id="KL584708">
    <property type="protein sequence ID" value="KEQ73851.1"/>
    <property type="molecule type" value="Genomic_DNA"/>
</dbReference>
<evidence type="ECO:0000256" key="2">
    <source>
        <dbReference type="ARBA" id="ARBA00022614"/>
    </source>
</evidence>
<dbReference type="RefSeq" id="XP_013427929.1">
    <property type="nucleotide sequence ID" value="XM_013572475.1"/>
</dbReference>
<dbReference type="InterPro" id="IPR032675">
    <property type="entry name" value="LRR_dom_sf"/>
</dbReference>
<comment type="subcellular location">
    <subcellularLocation>
        <location evidence="1">Cell projection</location>
        <location evidence="1">Cilium</location>
    </subcellularLocation>
</comment>
<dbReference type="Gene3D" id="3.80.10.10">
    <property type="entry name" value="Ribonuclease Inhibitor"/>
    <property type="match status" value="3"/>
</dbReference>
<dbReference type="STRING" id="1043004.A0A074XGY6"/>
<dbReference type="PROSITE" id="PS50245">
    <property type="entry name" value="CAP_GLY_2"/>
    <property type="match status" value="1"/>
</dbReference>
<dbReference type="PANTHER" id="PTHR45973">
    <property type="entry name" value="PROTEIN PHOSPHATASE 1 REGULATORY SUBUNIT SDS22-RELATED"/>
    <property type="match status" value="1"/>
</dbReference>
<evidence type="ECO:0000313" key="7">
    <source>
        <dbReference type="EMBL" id="KEQ73851.1"/>
    </source>
</evidence>
<keyword evidence="8" id="KW-1185">Reference proteome</keyword>
<dbReference type="InterPro" id="IPR001611">
    <property type="entry name" value="Leu-rich_rpt"/>
</dbReference>
<dbReference type="InterPro" id="IPR050576">
    <property type="entry name" value="Cilia_flagella_integrity"/>
</dbReference>
<feature type="domain" description="CAP-Gly" evidence="6">
    <location>
        <begin position="23"/>
        <end position="69"/>
    </location>
</feature>
<dbReference type="SUPFAM" id="SSF52058">
    <property type="entry name" value="L domain-like"/>
    <property type="match status" value="1"/>
</dbReference>
<dbReference type="AlphaFoldDB" id="A0A074XGY6"/>
<gene>
    <name evidence="7" type="ORF">M436DRAFT_44863</name>
</gene>
<organism evidence="7 8">
    <name type="scientific">Aureobasidium namibiae CBS 147.97</name>
    <dbReference type="NCBI Taxonomy" id="1043004"/>
    <lineage>
        <taxon>Eukaryota</taxon>
        <taxon>Fungi</taxon>
        <taxon>Dikarya</taxon>
        <taxon>Ascomycota</taxon>
        <taxon>Pezizomycotina</taxon>
        <taxon>Dothideomycetes</taxon>
        <taxon>Dothideomycetidae</taxon>
        <taxon>Dothideales</taxon>
        <taxon>Saccotheciaceae</taxon>
        <taxon>Aureobasidium</taxon>
    </lineage>
</organism>
<dbReference type="InterPro" id="IPR000938">
    <property type="entry name" value="CAP-Gly_domain"/>
</dbReference>
<keyword evidence="3" id="KW-0677">Repeat</keyword>
<dbReference type="Proteomes" id="UP000027730">
    <property type="component" value="Unassembled WGS sequence"/>
</dbReference>
<evidence type="ECO:0000259" key="6">
    <source>
        <dbReference type="PROSITE" id="PS50245"/>
    </source>
</evidence>
<reference evidence="7 8" key="1">
    <citation type="journal article" date="2014" name="BMC Genomics">
        <title>Genome sequencing of four Aureobasidium pullulans varieties: biotechnological potential, stress tolerance, and description of new species.</title>
        <authorList>
            <person name="Gostin Ar C."/>
            <person name="Ohm R.A."/>
            <person name="Kogej T."/>
            <person name="Sonjak S."/>
            <person name="Turk M."/>
            <person name="Zajc J."/>
            <person name="Zalar P."/>
            <person name="Grube M."/>
            <person name="Sun H."/>
            <person name="Han J."/>
            <person name="Sharma A."/>
            <person name="Chiniquy J."/>
            <person name="Ngan C.Y."/>
            <person name="Lipzen A."/>
            <person name="Barry K."/>
            <person name="Grigoriev I.V."/>
            <person name="Gunde-Cimerman N."/>
        </authorList>
    </citation>
    <scope>NUCLEOTIDE SEQUENCE [LARGE SCALE GENOMIC DNA]</scope>
    <source>
        <strain evidence="7 8">CBS 147.97</strain>
    </source>
</reference>
<evidence type="ECO:0000313" key="8">
    <source>
        <dbReference type="Proteomes" id="UP000027730"/>
    </source>
</evidence>
<evidence type="ECO:0000256" key="3">
    <source>
        <dbReference type="ARBA" id="ARBA00022737"/>
    </source>
</evidence>
<evidence type="ECO:0000256" key="1">
    <source>
        <dbReference type="ARBA" id="ARBA00004138"/>
    </source>
</evidence>
<keyword evidence="5" id="KW-0966">Cell projection</keyword>
<keyword evidence="4" id="KW-0969">Cilium</keyword>
<dbReference type="Pfam" id="PF01302">
    <property type="entry name" value="CAP_GLY"/>
    <property type="match status" value="1"/>
</dbReference>
<proteinExistence type="predicted"/>